<dbReference type="PROSITE" id="PS50005">
    <property type="entry name" value="TPR"/>
    <property type="match status" value="1"/>
</dbReference>
<dbReference type="AlphaFoldDB" id="A0A8S1NG77"/>
<sequence length="390" mass="45772">MSYQLFIQSNYKQSNSDSNLIISLKILKLIFLEKQKSLDWFYQINYKKLTTQNYLVFQKKKMFKYLINLMLQNLQPLNLPVNQAIADYEMKMVCQTEKIRKRISTINKFLRIKQFVIITSEKIRVLKQIQKKHLNFILQILNYIALQAEIFEAQGKYEEAEQFLNKFHKDILNDPVILDANGKVYLYQLKYTQAEAVFKQIKGVEAQLGYAQSCLKQKKYTEAIKEYQQILQQNPKNLNALNSLAKIQFDKVFQQQKTDTIALKLEQQNKDGKQEQHLNEVIRICEIVTKSSNPFKRAVNFNRLRKCQKKYDKALDAFINSVAAESKFVFAWSNRAQVELQIDKSGESLTSLMGLKIAQINRGCKSRQIRQQISQQFYIIARDSGCCITY</sequence>
<proteinExistence type="predicted"/>
<dbReference type="EMBL" id="CAJJDN010000057">
    <property type="protein sequence ID" value="CAD8091550.1"/>
    <property type="molecule type" value="Genomic_DNA"/>
</dbReference>
<organism evidence="2 3">
    <name type="scientific">Paramecium sonneborni</name>
    <dbReference type="NCBI Taxonomy" id="65129"/>
    <lineage>
        <taxon>Eukaryota</taxon>
        <taxon>Sar</taxon>
        <taxon>Alveolata</taxon>
        <taxon>Ciliophora</taxon>
        <taxon>Intramacronucleata</taxon>
        <taxon>Oligohymenophorea</taxon>
        <taxon>Peniculida</taxon>
        <taxon>Parameciidae</taxon>
        <taxon>Paramecium</taxon>
    </lineage>
</organism>
<dbReference type="OrthoDB" id="1658288at2759"/>
<evidence type="ECO:0008006" key="4">
    <source>
        <dbReference type="Google" id="ProtNLM"/>
    </source>
</evidence>
<accession>A0A8S1NG77</accession>
<gene>
    <name evidence="2" type="ORF">PSON_ATCC_30995.1.T0570328</name>
</gene>
<comment type="caution">
    <text evidence="2">The sequence shown here is derived from an EMBL/GenBank/DDBJ whole genome shotgun (WGS) entry which is preliminary data.</text>
</comment>
<dbReference type="Pfam" id="PF13428">
    <property type="entry name" value="TPR_14"/>
    <property type="match status" value="1"/>
</dbReference>
<keyword evidence="3" id="KW-1185">Reference proteome</keyword>
<feature type="repeat" description="TPR" evidence="1">
    <location>
        <begin position="204"/>
        <end position="237"/>
    </location>
</feature>
<name>A0A8S1NG77_9CILI</name>
<protein>
    <recommendedName>
        <fullName evidence="4">Tetratricopeptide repeat protein</fullName>
    </recommendedName>
</protein>
<evidence type="ECO:0000313" key="3">
    <source>
        <dbReference type="Proteomes" id="UP000692954"/>
    </source>
</evidence>
<reference evidence="2" key="1">
    <citation type="submission" date="2021-01" db="EMBL/GenBank/DDBJ databases">
        <authorList>
            <consortium name="Genoscope - CEA"/>
            <person name="William W."/>
        </authorList>
    </citation>
    <scope>NUCLEOTIDE SEQUENCE</scope>
</reference>
<dbReference type="InterPro" id="IPR019734">
    <property type="entry name" value="TPR_rpt"/>
</dbReference>
<dbReference type="Proteomes" id="UP000692954">
    <property type="component" value="Unassembled WGS sequence"/>
</dbReference>
<evidence type="ECO:0000256" key="1">
    <source>
        <dbReference type="PROSITE-ProRule" id="PRU00339"/>
    </source>
</evidence>
<evidence type="ECO:0000313" key="2">
    <source>
        <dbReference type="EMBL" id="CAD8091550.1"/>
    </source>
</evidence>
<keyword evidence="1" id="KW-0802">TPR repeat</keyword>